<dbReference type="PANTHER" id="PTHR12835:SF5">
    <property type="entry name" value="BIOTIN--PROTEIN LIGASE"/>
    <property type="match status" value="1"/>
</dbReference>
<dbReference type="GO" id="GO:0005524">
    <property type="term" value="F:ATP binding"/>
    <property type="evidence" value="ECO:0007669"/>
    <property type="project" value="UniProtKB-UniRule"/>
</dbReference>
<feature type="domain" description="BPL/LPL catalytic" evidence="3">
    <location>
        <begin position="77"/>
        <end position="262"/>
    </location>
</feature>
<dbReference type="EC" id="6.3.4.15" evidence="2"/>
<feature type="binding site" evidence="2">
    <location>
        <position position="186"/>
    </location>
    <ligand>
        <name>biotin</name>
        <dbReference type="ChEBI" id="CHEBI:57586"/>
    </ligand>
</feature>
<keyword evidence="2" id="KW-0238">DNA-binding</keyword>
<gene>
    <name evidence="2" type="primary">birA</name>
    <name evidence="4" type="ORF">DW687_06390</name>
</gene>
<comment type="caution">
    <text evidence="2">Lacks conserved residue(s) required for the propagation of feature annotation.</text>
</comment>
<feature type="DNA-binding region" description="H-T-H motif" evidence="2">
    <location>
        <begin position="20"/>
        <end position="39"/>
    </location>
</feature>
<dbReference type="SUPFAM" id="SSF55681">
    <property type="entry name" value="Class II aaRS and biotin synthetases"/>
    <property type="match status" value="1"/>
</dbReference>
<dbReference type="Proteomes" id="UP000261212">
    <property type="component" value="Unassembled WGS sequence"/>
</dbReference>
<evidence type="ECO:0000259" key="3">
    <source>
        <dbReference type="PROSITE" id="PS51733"/>
    </source>
</evidence>
<evidence type="ECO:0000256" key="1">
    <source>
        <dbReference type="ARBA" id="ARBA00022598"/>
    </source>
</evidence>
<keyword evidence="1 2" id="KW-0436">Ligase</keyword>
<dbReference type="Gene3D" id="2.30.30.100">
    <property type="match status" value="1"/>
</dbReference>
<dbReference type="GO" id="GO:0009249">
    <property type="term" value="P:protein lipoylation"/>
    <property type="evidence" value="ECO:0007669"/>
    <property type="project" value="UniProtKB-ARBA"/>
</dbReference>
<comment type="catalytic activity">
    <reaction evidence="2">
        <text>biotin + L-lysyl-[protein] + ATP = N(6)-biotinyl-L-lysyl-[protein] + AMP + diphosphate + H(+)</text>
        <dbReference type="Rhea" id="RHEA:11756"/>
        <dbReference type="Rhea" id="RHEA-COMP:9752"/>
        <dbReference type="Rhea" id="RHEA-COMP:10505"/>
        <dbReference type="ChEBI" id="CHEBI:15378"/>
        <dbReference type="ChEBI" id="CHEBI:29969"/>
        <dbReference type="ChEBI" id="CHEBI:30616"/>
        <dbReference type="ChEBI" id="CHEBI:33019"/>
        <dbReference type="ChEBI" id="CHEBI:57586"/>
        <dbReference type="ChEBI" id="CHEBI:83144"/>
        <dbReference type="ChEBI" id="CHEBI:456215"/>
        <dbReference type="EC" id="6.3.4.15"/>
    </reaction>
</comment>
<dbReference type="PROSITE" id="PS51733">
    <property type="entry name" value="BPL_LPL_CATALYTIC"/>
    <property type="match status" value="1"/>
</dbReference>
<evidence type="ECO:0000313" key="5">
    <source>
        <dbReference type="Proteomes" id="UP000261212"/>
    </source>
</evidence>
<reference evidence="4 5" key="1">
    <citation type="submission" date="2018-08" db="EMBL/GenBank/DDBJ databases">
        <title>A genome reference for cultivated species of the human gut microbiota.</title>
        <authorList>
            <person name="Zou Y."/>
            <person name="Xue W."/>
            <person name="Luo G."/>
        </authorList>
    </citation>
    <scope>NUCLEOTIDE SEQUENCE [LARGE SCALE GENOMIC DNA]</scope>
    <source>
        <strain evidence="4 5">AM25-6</strain>
    </source>
</reference>
<accession>A0A3E3DYM1</accession>
<dbReference type="Pfam" id="PF08279">
    <property type="entry name" value="HTH_11"/>
    <property type="match status" value="1"/>
</dbReference>
<dbReference type="InterPro" id="IPR045864">
    <property type="entry name" value="aa-tRNA-synth_II/BPL/LPL"/>
</dbReference>
<evidence type="ECO:0000256" key="2">
    <source>
        <dbReference type="HAMAP-Rule" id="MF_00978"/>
    </source>
</evidence>
<keyword evidence="2" id="KW-0092">Biotin</keyword>
<dbReference type="NCBIfam" id="TIGR00121">
    <property type="entry name" value="birA_ligase"/>
    <property type="match status" value="1"/>
</dbReference>
<comment type="caution">
    <text evidence="4">The sequence shown here is derived from an EMBL/GenBank/DDBJ whole genome shotgun (WGS) entry which is preliminary data.</text>
</comment>
<dbReference type="GO" id="GO:0005737">
    <property type="term" value="C:cytoplasm"/>
    <property type="evidence" value="ECO:0007669"/>
    <property type="project" value="TreeGrafter"/>
</dbReference>
<dbReference type="InterPro" id="IPR036388">
    <property type="entry name" value="WH-like_DNA-bd_sf"/>
</dbReference>
<keyword evidence="2" id="KW-0547">Nucleotide-binding</keyword>
<dbReference type="Pfam" id="PF03099">
    <property type="entry name" value="BPL_LplA_LipB"/>
    <property type="match status" value="1"/>
</dbReference>
<dbReference type="GO" id="GO:0004077">
    <property type="term" value="F:biotin--[biotin carboxyl-carrier protein] ligase activity"/>
    <property type="evidence" value="ECO:0007669"/>
    <property type="project" value="UniProtKB-UniRule"/>
</dbReference>
<dbReference type="AlphaFoldDB" id="A0A3E3DYM1"/>
<keyword evidence="2" id="KW-0804">Transcription</keyword>
<dbReference type="GO" id="GO:0003677">
    <property type="term" value="F:DNA binding"/>
    <property type="evidence" value="ECO:0007669"/>
    <property type="project" value="UniProtKB-UniRule"/>
</dbReference>
<proteinExistence type="inferred from homology"/>
<name>A0A3E3DYM1_9FIRM</name>
<dbReference type="Gene3D" id="1.10.10.10">
    <property type="entry name" value="Winged helix-like DNA-binding domain superfamily/Winged helix DNA-binding domain"/>
    <property type="match status" value="1"/>
</dbReference>
<dbReference type="InterPro" id="IPR030855">
    <property type="entry name" value="Bifunct_BirA"/>
</dbReference>
<dbReference type="InterPro" id="IPR036390">
    <property type="entry name" value="WH_DNA-bd_sf"/>
</dbReference>
<comment type="function">
    <text evidence="2">Acts both as a biotin--[acetyl-CoA-carboxylase] ligase and a repressor.</text>
</comment>
<dbReference type="InterPro" id="IPR013196">
    <property type="entry name" value="HTH_11"/>
</dbReference>
<dbReference type="SUPFAM" id="SSF46785">
    <property type="entry name" value="Winged helix' DNA-binding domain"/>
    <property type="match status" value="1"/>
</dbReference>
<evidence type="ECO:0000313" key="4">
    <source>
        <dbReference type="EMBL" id="RGD74391.1"/>
    </source>
</evidence>
<dbReference type="GeneID" id="97999668"/>
<dbReference type="PANTHER" id="PTHR12835">
    <property type="entry name" value="BIOTIN PROTEIN LIGASE"/>
    <property type="match status" value="1"/>
</dbReference>
<dbReference type="HAMAP" id="MF_00978">
    <property type="entry name" value="Bifunct_BirA"/>
    <property type="match status" value="1"/>
</dbReference>
<dbReference type="InterPro" id="IPR004408">
    <property type="entry name" value="Biotin_CoA_COase_ligase"/>
</dbReference>
<dbReference type="RefSeq" id="WP_007049230.1">
    <property type="nucleotide sequence ID" value="NZ_CABKNJ010000005.1"/>
</dbReference>
<dbReference type="GO" id="GO:0016740">
    <property type="term" value="F:transferase activity"/>
    <property type="evidence" value="ECO:0007669"/>
    <property type="project" value="UniProtKB-ARBA"/>
</dbReference>
<dbReference type="GO" id="GO:0006355">
    <property type="term" value="P:regulation of DNA-templated transcription"/>
    <property type="evidence" value="ECO:0007669"/>
    <property type="project" value="UniProtKB-UniRule"/>
</dbReference>
<dbReference type="EMBL" id="QUSM01000003">
    <property type="protein sequence ID" value="RGD74391.1"/>
    <property type="molecule type" value="Genomic_DNA"/>
</dbReference>
<keyword evidence="2" id="KW-0805">Transcription regulation</keyword>
<comment type="similarity">
    <text evidence="2">Belongs to the biotin--protein ligase family.</text>
</comment>
<dbReference type="Gene3D" id="3.30.930.10">
    <property type="entry name" value="Bira Bifunctional Protein, Domain 2"/>
    <property type="match status" value="1"/>
</dbReference>
<dbReference type="InterPro" id="IPR004143">
    <property type="entry name" value="BPL_LPL_catalytic"/>
</dbReference>
<dbReference type="CDD" id="cd16442">
    <property type="entry name" value="BPL"/>
    <property type="match status" value="1"/>
</dbReference>
<feature type="binding site" evidence="2">
    <location>
        <position position="115"/>
    </location>
    <ligand>
        <name>biotin</name>
        <dbReference type="ChEBI" id="CHEBI:57586"/>
    </ligand>
</feature>
<sequence length="325" mass="36937">MNKDNILEILKVNSGKVISGGYIALRLNISRNAVWKNINLLKEEGYNIVSVKNKGYMLDSNISYLNKKEIEKGLNTKFIGNIIEIIEEVDSTINYLKNLKDEEKIEGRVIIANSQTRGKGRRGRPFFSPKDSSMYLSLLLKPKLPIEEVNLITIICGLSVVEALKNTFGIDSDIKWVNDIYKDGLKLCGILTEGIISFESGSMENVVLGVGININRSENEEVPEEFKDIIGFVQDFTGKAENRNKIISEFLNVFENKYLNFDKDSLYKEYKEKMLYINEDITYIQGNEKIKATLLDLNKDFSIKIKTSDGEIKNFNSGEISIRSI</sequence>
<keyword evidence="2" id="KW-0678">Repressor</keyword>
<keyword evidence="2" id="KW-0067">ATP-binding</keyword>
<organism evidence="4 5">
    <name type="scientific">Anaerofustis stercorihominis</name>
    <dbReference type="NCBI Taxonomy" id="214853"/>
    <lineage>
        <taxon>Bacteria</taxon>
        <taxon>Bacillati</taxon>
        <taxon>Bacillota</taxon>
        <taxon>Clostridia</taxon>
        <taxon>Eubacteriales</taxon>
        <taxon>Eubacteriaceae</taxon>
        <taxon>Anaerofustis</taxon>
    </lineage>
</organism>
<protein>
    <recommendedName>
        <fullName evidence="2">Bifunctional ligase/repressor BirA</fullName>
    </recommendedName>
    <alternativeName>
        <fullName evidence="2">Biotin--[acetyl-CoA-carboxylase] ligase</fullName>
        <ecNumber evidence="2">6.3.4.15</ecNumber>
    </alternativeName>
    <alternativeName>
        <fullName evidence="2">Biotin--protein ligase</fullName>
    </alternativeName>
    <alternativeName>
        <fullName evidence="2">Biotin-[acetyl-CoA carboxylase] synthetase</fullName>
    </alternativeName>
</protein>